<organism evidence="2 3">
    <name type="scientific">Discostella pseudostelligera</name>
    <dbReference type="NCBI Taxonomy" id="259834"/>
    <lineage>
        <taxon>Eukaryota</taxon>
        <taxon>Sar</taxon>
        <taxon>Stramenopiles</taxon>
        <taxon>Ochrophyta</taxon>
        <taxon>Bacillariophyta</taxon>
        <taxon>Coscinodiscophyceae</taxon>
        <taxon>Thalassiosirophycidae</taxon>
        <taxon>Stephanodiscales</taxon>
        <taxon>Stephanodiscaceae</taxon>
        <taxon>Discostella</taxon>
    </lineage>
</organism>
<evidence type="ECO:0000256" key="1">
    <source>
        <dbReference type="SAM" id="MobiDB-lite"/>
    </source>
</evidence>
<evidence type="ECO:0000313" key="3">
    <source>
        <dbReference type="Proteomes" id="UP001530293"/>
    </source>
</evidence>
<comment type="caution">
    <text evidence="2">The sequence shown here is derived from an EMBL/GenBank/DDBJ whole genome shotgun (WGS) entry which is preliminary data.</text>
</comment>
<dbReference type="AlphaFoldDB" id="A0ABD3MCP9"/>
<feature type="compositionally biased region" description="Basic and acidic residues" evidence="1">
    <location>
        <begin position="663"/>
        <end position="678"/>
    </location>
</feature>
<dbReference type="Proteomes" id="UP001530293">
    <property type="component" value="Unassembled WGS sequence"/>
</dbReference>
<feature type="compositionally biased region" description="Low complexity" evidence="1">
    <location>
        <begin position="610"/>
        <end position="635"/>
    </location>
</feature>
<keyword evidence="3" id="KW-1185">Reference proteome</keyword>
<evidence type="ECO:0000313" key="2">
    <source>
        <dbReference type="EMBL" id="KAL3760688.1"/>
    </source>
</evidence>
<sequence>QLKVGSTAFAADGIATVQHHGQRKRSRSLLLRDYDLIVADSGGGRFVHRRHHAQRIVLHAHNDGGSSDDDDDNSSSIPDPNDYDFSNNNNFNDENDEEEEDGLTALANKKLGISLSSYLPSLTSPDNLSSLQSEAKSLVNTAFDTRLSELSDLQSSLTQSAMEGNVRREETSRLNAIYENQKLMEKIDALTSTFLEKNQEEREGTMRAANADERMGRSGRGVTWGSWGSAYLAGSEGEVIVDGSSGGGGGGGGRGSSSGGSLLLGGVDATLRRRMSVSGGGGGDDDNGGDDYATSSSAGVEENRVLIVMDDKKDKGASSRIVTKLSNLLDAAFDSDITIDIYNPSSSSSVAMGGNNAQSVILFASALENDKSNLENILGRLLKRTVSSSSSSSFSTPPTHLLLISSHGTSRTNQSPYSLQNFALLGSGKLDKLSEMESALRNVVKGRVIGKQFPLDYTIVKFGDVLSEEEERKKCKESADAVIGTSIVIRPGDALDGAIGPNAAARVVLEALAYQSYARNATLCAEGYYDDVSSGDEQNAKIRRMWNDKFLCLSGPELLRMEVVAIRKDNDAIVVSSGASKVVDTDADLDTKFEQLSQYIQLWATKSYGESEGSKKSSSGLTTPVIVRPSSRSSVGTPNSLELDGVLSRNGVRILFQTTNTGDRYKSASEEREDEKMRSGGGGGGSGGTTKKSTTIIGKARKEGGIEILVEKSLDNTIRVRARRCNMDDKTIVKEMSEAVILKSLEKAVESWIGAG</sequence>
<name>A0ABD3MCP9_9STRA</name>
<feature type="compositionally biased region" description="Low complexity" evidence="1">
    <location>
        <begin position="74"/>
        <end position="92"/>
    </location>
</feature>
<protein>
    <submittedName>
        <fullName evidence="2">Uncharacterized protein</fullName>
    </submittedName>
</protein>
<dbReference type="EMBL" id="JALLBG020000173">
    <property type="protein sequence ID" value="KAL3760688.1"/>
    <property type="molecule type" value="Genomic_DNA"/>
</dbReference>
<feature type="region of interest" description="Disordered" evidence="1">
    <location>
        <begin position="610"/>
        <end position="642"/>
    </location>
</feature>
<feature type="region of interest" description="Disordered" evidence="1">
    <location>
        <begin position="663"/>
        <end position="693"/>
    </location>
</feature>
<gene>
    <name evidence="2" type="ORF">ACHAWU_000008</name>
</gene>
<feature type="region of interest" description="Disordered" evidence="1">
    <location>
        <begin position="274"/>
        <end position="297"/>
    </location>
</feature>
<feature type="non-terminal residue" evidence="2">
    <location>
        <position position="1"/>
    </location>
</feature>
<proteinExistence type="predicted"/>
<feature type="compositionally biased region" description="Gly residues" evidence="1">
    <location>
        <begin position="679"/>
        <end position="688"/>
    </location>
</feature>
<reference evidence="2 3" key="1">
    <citation type="submission" date="2024-10" db="EMBL/GenBank/DDBJ databases">
        <title>Updated reference genomes for cyclostephanoid diatoms.</title>
        <authorList>
            <person name="Roberts W.R."/>
            <person name="Alverson A.J."/>
        </authorList>
    </citation>
    <scope>NUCLEOTIDE SEQUENCE [LARGE SCALE GENOMIC DNA]</scope>
    <source>
        <strain evidence="2 3">AJA232-27</strain>
    </source>
</reference>
<feature type="region of interest" description="Disordered" evidence="1">
    <location>
        <begin position="60"/>
        <end position="101"/>
    </location>
</feature>
<accession>A0ABD3MCP9</accession>